<dbReference type="InterPro" id="IPR034751">
    <property type="entry name" value="Yippee"/>
</dbReference>
<keyword evidence="3" id="KW-0862">Zinc</keyword>
<sequence length="151" mass="17405">MVKTFQAYLPNKCHRTYSCVHCRAHLANHDELISKSFQGSQGRAYLFNSVRDVTASAIFRSFDLFLKCSSDIEYFLNYKRLLTSLLVMWGCGPAEERVLLTGLHAVADIFCECCKTTLGWKYEHAFESSQKYKEGKFIIELAHMIKDNGWD</sequence>
<dbReference type="PANTHER" id="PTHR13848">
    <property type="entry name" value="PROTEIN YIPPEE-LIKE CG15309-RELATED"/>
    <property type="match status" value="1"/>
</dbReference>
<dbReference type="GO" id="GO:0046872">
    <property type="term" value="F:metal ion binding"/>
    <property type="evidence" value="ECO:0007669"/>
    <property type="project" value="UniProtKB-KW"/>
</dbReference>
<comment type="similarity">
    <text evidence="1 4">Belongs to the yippee family.</text>
</comment>
<dbReference type="EMBL" id="CAJPWZ010001230">
    <property type="protein sequence ID" value="CAG2210427.1"/>
    <property type="molecule type" value="Genomic_DNA"/>
</dbReference>
<accession>A0A8S3S092</accession>
<dbReference type="Proteomes" id="UP000683360">
    <property type="component" value="Unassembled WGS sequence"/>
</dbReference>
<dbReference type="OrthoDB" id="6407410at2759"/>
<evidence type="ECO:0000313" key="7">
    <source>
        <dbReference type="Proteomes" id="UP000683360"/>
    </source>
</evidence>
<dbReference type="PROSITE" id="PS51792">
    <property type="entry name" value="YIPPEE"/>
    <property type="match status" value="1"/>
</dbReference>
<dbReference type="Pfam" id="PF03226">
    <property type="entry name" value="Yippee-Mis18"/>
    <property type="match status" value="1"/>
</dbReference>
<evidence type="ECO:0000259" key="5">
    <source>
        <dbReference type="PROSITE" id="PS51792"/>
    </source>
</evidence>
<feature type="domain" description="Yippee" evidence="5">
    <location>
        <begin position="15"/>
        <end position="148"/>
    </location>
</feature>
<organism evidence="6 7">
    <name type="scientific">Mytilus edulis</name>
    <name type="common">Blue mussel</name>
    <dbReference type="NCBI Taxonomy" id="6550"/>
    <lineage>
        <taxon>Eukaryota</taxon>
        <taxon>Metazoa</taxon>
        <taxon>Spiralia</taxon>
        <taxon>Lophotrochozoa</taxon>
        <taxon>Mollusca</taxon>
        <taxon>Bivalvia</taxon>
        <taxon>Autobranchia</taxon>
        <taxon>Pteriomorphia</taxon>
        <taxon>Mytilida</taxon>
        <taxon>Mytiloidea</taxon>
        <taxon>Mytilidae</taxon>
        <taxon>Mytilinae</taxon>
        <taxon>Mytilus</taxon>
    </lineage>
</organism>
<proteinExistence type="inferred from homology"/>
<name>A0A8S3S092_MYTED</name>
<keyword evidence="7" id="KW-1185">Reference proteome</keyword>
<gene>
    <name evidence="6" type="ORF">MEDL_24464</name>
</gene>
<comment type="caution">
    <text evidence="6">The sequence shown here is derived from an EMBL/GenBank/DDBJ whole genome shotgun (WGS) entry which is preliminary data.</text>
</comment>
<evidence type="ECO:0000256" key="4">
    <source>
        <dbReference type="RuleBase" id="RU110713"/>
    </source>
</evidence>
<reference evidence="6" key="1">
    <citation type="submission" date="2021-03" db="EMBL/GenBank/DDBJ databases">
        <authorList>
            <person name="Bekaert M."/>
        </authorList>
    </citation>
    <scope>NUCLEOTIDE SEQUENCE</scope>
</reference>
<evidence type="ECO:0000256" key="3">
    <source>
        <dbReference type="ARBA" id="ARBA00022833"/>
    </source>
</evidence>
<evidence type="ECO:0000256" key="1">
    <source>
        <dbReference type="ARBA" id="ARBA00005613"/>
    </source>
</evidence>
<evidence type="ECO:0000256" key="2">
    <source>
        <dbReference type="ARBA" id="ARBA00022723"/>
    </source>
</evidence>
<dbReference type="InterPro" id="IPR039058">
    <property type="entry name" value="Yippee_fam"/>
</dbReference>
<protein>
    <recommendedName>
        <fullName evidence="4">Protein yippee-like</fullName>
    </recommendedName>
</protein>
<keyword evidence="2" id="KW-0479">Metal-binding</keyword>
<dbReference type="InterPro" id="IPR004910">
    <property type="entry name" value="Yippee/Mis18/Cereblon"/>
</dbReference>
<evidence type="ECO:0000313" key="6">
    <source>
        <dbReference type="EMBL" id="CAG2210427.1"/>
    </source>
</evidence>
<dbReference type="AlphaFoldDB" id="A0A8S3S092"/>